<keyword evidence="1" id="KW-0812">Transmembrane</keyword>
<evidence type="ECO:0000313" key="2">
    <source>
        <dbReference type="EMBL" id="QGH49255.1"/>
    </source>
</evidence>
<dbReference type="AlphaFoldDB" id="A0AAP9KC84"/>
<dbReference type="Proteomes" id="UP000390336">
    <property type="component" value="Chromosome 2"/>
</dbReference>
<name>A0AAP9KC84_9VIBR</name>
<proteinExistence type="predicted"/>
<evidence type="ECO:0000313" key="3">
    <source>
        <dbReference type="Proteomes" id="UP000390336"/>
    </source>
</evidence>
<accession>A0AAP9KC84</accession>
<reference evidence="2 3" key="1">
    <citation type="journal article" date="2015" name="Genome Announc.">
        <title>Draft Genome Sequence of Vibrio owensii Strain SH-14, Which Causes Shrimp Acute Hepatopancreatic Necrosis Disease.</title>
        <authorList>
            <person name="Liu L."/>
            <person name="Xiao J."/>
            <person name="Xia X."/>
            <person name="Pan Y."/>
            <person name="Yan S."/>
            <person name="Wang Y."/>
        </authorList>
    </citation>
    <scope>NUCLEOTIDE SEQUENCE [LARGE SCALE GENOMIC DNA]</scope>
    <source>
        <strain evidence="2 3">SH14</strain>
    </source>
</reference>
<keyword evidence="1" id="KW-0472">Membrane</keyword>
<protein>
    <submittedName>
        <fullName evidence="2">Uncharacterized protein</fullName>
    </submittedName>
</protein>
<dbReference type="EMBL" id="CP045860">
    <property type="protein sequence ID" value="QGH49255.1"/>
    <property type="molecule type" value="Genomic_DNA"/>
</dbReference>
<dbReference type="RefSeq" id="WP_153286212.1">
    <property type="nucleotide sequence ID" value="NZ_CP033138.1"/>
</dbReference>
<evidence type="ECO:0000256" key="1">
    <source>
        <dbReference type="SAM" id="Phobius"/>
    </source>
</evidence>
<feature type="transmembrane region" description="Helical" evidence="1">
    <location>
        <begin position="26"/>
        <end position="42"/>
    </location>
</feature>
<sequence length="54" mass="6092">MKILVVALLSALGAWLFWYVTGESGFYIVGLIVVVAYAERIYKRIKKGRVSDLD</sequence>
<organism evidence="2 3">
    <name type="scientific">Vibrio owensii</name>
    <dbReference type="NCBI Taxonomy" id="696485"/>
    <lineage>
        <taxon>Bacteria</taxon>
        <taxon>Pseudomonadati</taxon>
        <taxon>Pseudomonadota</taxon>
        <taxon>Gammaproteobacteria</taxon>
        <taxon>Vibrionales</taxon>
        <taxon>Vibrionaceae</taxon>
        <taxon>Vibrio</taxon>
    </lineage>
</organism>
<keyword evidence="1" id="KW-1133">Transmembrane helix</keyword>
<gene>
    <name evidence="2" type="ORF">APZ19_19240</name>
</gene>